<keyword evidence="2" id="KW-1185">Reference proteome</keyword>
<proteinExistence type="predicted"/>
<dbReference type="Proteomes" id="UP001219525">
    <property type="component" value="Unassembled WGS sequence"/>
</dbReference>
<accession>A0AAD6Y4M4</accession>
<dbReference type="EMBL" id="JARJCW010000084">
    <property type="protein sequence ID" value="KAJ7196398.1"/>
    <property type="molecule type" value="Genomic_DNA"/>
</dbReference>
<dbReference type="AlphaFoldDB" id="A0AAD6Y4M4"/>
<gene>
    <name evidence="1" type="ORF">GGX14DRAFT_403346</name>
</gene>
<comment type="caution">
    <text evidence="1">The sequence shown here is derived from an EMBL/GenBank/DDBJ whole genome shotgun (WGS) entry which is preliminary data.</text>
</comment>
<name>A0AAD6Y4M4_9AGAR</name>
<sequence>MSTWAPRARGTRAQVSCSARCCRCTFTQRGPRGGHSQAQHVDPAVHEAHGRRVGATEGACIAAVGVPHRVQPAAHRAAHPALTPPIDLAPLRALRRLARHSPNTARAHLSDLTRGLARAGCEQRAARLARVHAPLLRGSGAPPAALREAELAVRSQGVERVDLLQGKTLLKGLVRVRAHASGVVLCGPLNLQWIRVENWVFITYCFQAITVTEAKD</sequence>
<organism evidence="1 2">
    <name type="scientific">Mycena pura</name>
    <dbReference type="NCBI Taxonomy" id="153505"/>
    <lineage>
        <taxon>Eukaryota</taxon>
        <taxon>Fungi</taxon>
        <taxon>Dikarya</taxon>
        <taxon>Basidiomycota</taxon>
        <taxon>Agaricomycotina</taxon>
        <taxon>Agaricomycetes</taxon>
        <taxon>Agaricomycetidae</taxon>
        <taxon>Agaricales</taxon>
        <taxon>Marasmiineae</taxon>
        <taxon>Mycenaceae</taxon>
        <taxon>Mycena</taxon>
    </lineage>
</organism>
<reference evidence="1" key="1">
    <citation type="submission" date="2023-03" db="EMBL/GenBank/DDBJ databases">
        <title>Massive genome expansion in bonnet fungi (Mycena s.s.) driven by repeated elements and novel gene families across ecological guilds.</title>
        <authorList>
            <consortium name="Lawrence Berkeley National Laboratory"/>
            <person name="Harder C.B."/>
            <person name="Miyauchi S."/>
            <person name="Viragh M."/>
            <person name="Kuo A."/>
            <person name="Thoen E."/>
            <person name="Andreopoulos B."/>
            <person name="Lu D."/>
            <person name="Skrede I."/>
            <person name="Drula E."/>
            <person name="Henrissat B."/>
            <person name="Morin E."/>
            <person name="Kohler A."/>
            <person name="Barry K."/>
            <person name="LaButti K."/>
            <person name="Morin E."/>
            <person name="Salamov A."/>
            <person name="Lipzen A."/>
            <person name="Mereny Z."/>
            <person name="Hegedus B."/>
            <person name="Baldrian P."/>
            <person name="Stursova M."/>
            <person name="Weitz H."/>
            <person name="Taylor A."/>
            <person name="Grigoriev I.V."/>
            <person name="Nagy L.G."/>
            <person name="Martin F."/>
            <person name="Kauserud H."/>
        </authorList>
    </citation>
    <scope>NUCLEOTIDE SEQUENCE</scope>
    <source>
        <strain evidence="1">9144</strain>
    </source>
</reference>
<protein>
    <submittedName>
        <fullName evidence="1">Uncharacterized protein</fullName>
    </submittedName>
</protein>
<evidence type="ECO:0000313" key="1">
    <source>
        <dbReference type="EMBL" id="KAJ7196398.1"/>
    </source>
</evidence>
<evidence type="ECO:0000313" key="2">
    <source>
        <dbReference type="Proteomes" id="UP001219525"/>
    </source>
</evidence>